<keyword evidence="5" id="KW-0732">Signal</keyword>
<reference evidence="10 11" key="1">
    <citation type="journal article" date="2017" name="Curr. Biol.">
        <title>Genome architecture and evolution of a unichromosomal asexual nematode.</title>
        <authorList>
            <person name="Fradin H."/>
            <person name="Zegar C."/>
            <person name="Gutwein M."/>
            <person name="Lucas J."/>
            <person name="Kovtun M."/>
            <person name="Corcoran D."/>
            <person name="Baugh L.R."/>
            <person name="Kiontke K."/>
            <person name="Gunsalus K."/>
            <person name="Fitch D.H."/>
            <person name="Piano F."/>
        </authorList>
    </citation>
    <scope>NUCLEOTIDE SEQUENCE [LARGE SCALE GENOMIC DNA]</scope>
    <source>
        <strain evidence="10">PF1309</strain>
    </source>
</reference>
<evidence type="ECO:0000256" key="3">
    <source>
        <dbReference type="ARBA" id="ARBA00008961"/>
    </source>
</evidence>
<dbReference type="InterPro" id="IPR009653">
    <property type="entry name" value="Ksh1"/>
</dbReference>
<sequence>MSFSDGDLFPPIEASRYAARYFISAIFNFQSLISVILLLICTCAYFRAFAPKIIDRYKEGLLGVFWKCARIGERLSPWVALSCFAMAFVVLFLK</sequence>
<feature type="transmembrane region" description="Helical" evidence="9">
    <location>
        <begin position="20"/>
        <end position="46"/>
    </location>
</feature>
<evidence type="ECO:0000313" key="11">
    <source>
        <dbReference type="Proteomes" id="UP000218231"/>
    </source>
</evidence>
<dbReference type="STRING" id="2018661.A0A2A2JBA4"/>
<dbReference type="PANTHER" id="PTHR13229">
    <property type="entry name" value="PROTEIN KISH-A"/>
    <property type="match status" value="1"/>
</dbReference>
<evidence type="ECO:0000256" key="8">
    <source>
        <dbReference type="ARBA" id="ARBA00023136"/>
    </source>
</evidence>
<comment type="function">
    <text evidence="1 9">Involved in the early part of the secretory pathway.</text>
</comment>
<keyword evidence="7" id="KW-0333">Golgi apparatus</keyword>
<proteinExistence type="inferred from homology"/>
<evidence type="ECO:0000256" key="7">
    <source>
        <dbReference type="ARBA" id="ARBA00023034"/>
    </source>
</evidence>
<keyword evidence="6 9" id="KW-1133">Transmembrane helix</keyword>
<keyword evidence="11" id="KW-1185">Reference proteome</keyword>
<dbReference type="AlphaFoldDB" id="A0A2A2JBA4"/>
<evidence type="ECO:0000256" key="6">
    <source>
        <dbReference type="ARBA" id="ARBA00022989"/>
    </source>
</evidence>
<comment type="caution">
    <text evidence="9">Lacks conserved residue(s) required for the propagation of feature annotation.</text>
</comment>
<dbReference type="OrthoDB" id="10034655at2759"/>
<evidence type="ECO:0000256" key="2">
    <source>
        <dbReference type="ARBA" id="ARBA00004614"/>
    </source>
</evidence>
<evidence type="ECO:0000256" key="4">
    <source>
        <dbReference type="ARBA" id="ARBA00022692"/>
    </source>
</evidence>
<protein>
    <recommendedName>
        <fullName evidence="9">Protein kish</fullName>
    </recommendedName>
</protein>
<evidence type="ECO:0000256" key="1">
    <source>
        <dbReference type="ARBA" id="ARBA00002154"/>
    </source>
</evidence>
<evidence type="ECO:0000256" key="9">
    <source>
        <dbReference type="RuleBase" id="RU910717"/>
    </source>
</evidence>
<dbReference type="InterPro" id="IPR051523">
    <property type="entry name" value="KISH_domain"/>
</dbReference>
<gene>
    <name evidence="10" type="ORF">WR25_11882</name>
</gene>
<keyword evidence="4 9" id="KW-0812">Transmembrane</keyword>
<feature type="transmembrane region" description="Helical" evidence="9">
    <location>
        <begin position="75"/>
        <end position="93"/>
    </location>
</feature>
<comment type="subcellular location">
    <subcellularLocation>
        <location evidence="2">Golgi apparatus membrane</location>
        <topology evidence="2">Single-pass type I membrane protein</topology>
    </subcellularLocation>
</comment>
<evidence type="ECO:0000256" key="5">
    <source>
        <dbReference type="ARBA" id="ARBA00022729"/>
    </source>
</evidence>
<name>A0A2A2JBA4_9BILA</name>
<comment type="caution">
    <text evidence="10">The sequence shown here is derived from an EMBL/GenBank/DDBJ whole genome shotgun (WGS) entry which is preliminary data.</text>
</comment>
<keyword evidence="8 9" id="KW-0472">Membrane</keyword>
<evidence type="ECO:0000313" key="10">
    <source>
        <dbReference type="EMBL" id="PAV58792.1"/>
    </source>
</evidence>
<dbReference type="EMBL" id="LIAE01010557">
    <property type="protein sequence ID" value="PAV58792.1"/>
    <property type="molecule type" value="Genomic_DNA"/>
</dbReference>
<comment type="similarity">
    <text evidence="3 9">Belongs to the KISH family.</text>
</comment>
<accession>A0A2A2JBA4</accession>
<dbReference type="Proteomes" id="UP000218231">
    <property type="component" value="Unassembled WGS sequence"/>
</dbReference>
<organism evidence="10 11">
    <name type="scientific">Diploscapter pachys</name>
    <dbReference type="NCBI Taxonomy" id="2018661"/>
    <lineage>
        <taxon>Eukaryota</taxon>
        <taxon>Metazoa</taxon>
        <taxon>Ecdysozoa</taxon>
        <taxon>Nematoda</taxon>
        <taxon>Chromadorea</taxon>
        <taxon>Rhabditida</taxon>
        <taxon>Rhabditina</taxon>
        <taxon>Rhabditomorpha</taxon>
        <taxon>Rhabditoidea</taxon>
        <taxon>Rhabditidae</taxon>
        <taxon>Diploscapter</taxon>
    </lineage>
</organism>
<dbReference type="GO" id="GO:0000139">
    <property type="term" value="C:Golgi membrane"/>
    <property type="evidence" value="ECO:0007669"/>
    <property type="project" value="UniProtKB-SubCell"/>
</dbReference>
<dbReference type="Pfam" id="PF06842">
    <property type="entry name" value="DUF1242"/>
    <property type="match status" value="1"/>
</dbReference>